<dbReference type="eggNOG" id="COG3716">
    <property type="taxonomic scope" value="Bacteria"/>
</dbReference>
<dbReference type="RefSeq" id="WP_005683509.1">
    <property type="nucleotide sequence ID" value="NZ_ADNC01000014.1"/>
</dbReference>
<evidence type="ECO:0000256" key="1">
    <source>
        <dbReference type="SAM" id="Phobius"/>
    </source>
</evidence>
<dbReference type="Pfam" id="PF03613">
    <property type="entry name" value="EIID-AGA"/>
    <property type="match status" value="1"/>
</dbReference>
<comment type="caution">
    <text evidence="2">The sequence shown here is derived from an EMBL/GenBank/DDBJ whole genome shotgun (WGS) entry which is preliminary data.</text>
</comment>
<dbReference type="OrthoDB" id="9795582at2"/>
<feature type="transmembrane region" description="Helical" evidence="1">
    <location>
        <begin position="192"/>
        <end position="212"/>
    </location>
</feature>
<keyword evidence="3" id="KW-1185">Reference proteome</keyword>
<feature type="transmembrane region" description="Helical" evidence="1">
    <location>
        <begin position="273"/>
        <end position="291"/>
    </location>
</feature>
<dbReference type="InterPro" id="IPR004704">
    <property type="entry name" value="PTS_IID_man"/>
</dbReference>
<keyword evidence="1" id="KW-0472">Membrane</keyword>
<feature type="transmembrane region" description="Helical" evidence="1">
    <location>
        <begin position="121"/>
        <end position="144"/>
    </location>
</feature>
<organism evidence="2 3">
    <name type="scientific">Mycoplasmopsis alligatoris A21JP2</name>
    <dbReference type="NCBI Taxonomy" id="747682"/>
    <lineage>
        <taxon>Bacteria</taxon>
        <taxon>Bacillati</taxon>
        <taxon>Mycoplasmatota</taxon>
        <taxon>Mycoplasmoidales</taxon>
        <taxon>Metamycoplasmataceae</taxon>
        <taxon>Mycoplasmopsis</taxon>
    </lineage>
</organism>
<dbReference type="InterPro" id="IPR050303">
    <property type="entry name" value="GatZ_KbaZ_carbometab"/>
</dbReference>
<dbReference type="AlphaFoldDB" id="D4XVV7"/>
<name>D4XVV7_9BACT</name>
<protein>
    <submittedName>
        <fullName evidence="2">PTS system mannose/fructose/sorbose family IID component</fullName>
    </submittedName>
</protein>
<dbReference type="GO" id="GO:0009401">
    <property type="term" value="P:phosphoenolpyruvate-dependent sugar phosphotransferase system"/>
    <property type="evidence" value="ECO:0007669"/>
    <property type="project" value="InterPro"/>
</dbReference>
<evidence type="ECO:0000313" key="3">
    <source>
        <dbReference type="Proteomes" id="UP000004757"/>
    </source>
</evidence>
<dbReference type="Proteomes" id="UP000004757">
    <property type="component" value="Unassembled WGS sequence"/>
</dbReference>
<sequence>MESNQRTDFVQINESQNPNEALGKLSILMYIWITFRSYLLQSGFNYANFQGLGYANAIYPALKKIYGKGAKLKESLLNNIEFFNSNPQTLPLITSVHLSLLANGQSISDARTIKMSLMGPLAGIGDSLSQFAIFPLFSIIAVGFAQTGSILGPVIFLFGINTILIIMRVSLGLLGYKLGEKAIGKLATSMQTIIRISSMVGVTIIAALAIRLTKVNFALEFSQRIDAGAAGFQVKVISIQEILNNIMPLMAAGIWVMFIYFMVTKYKWSPYKVIIVTILVGITCGVFGILGV</sequence>
<dbReference type="PANTHER" id="PTHR32502:SF23">
    <property type="entry name" value="TRANSPORT PROTEIN, PTS SYSTEM"/>
    <property type="match status" value="1"/>
</dbReference>
<dbReference type="PANTHER" id="PTHR32502">
    <property type="entry name" value="N-ACETYLGALACTOSAMINE PERMEASE II COMPONENT-RELATED"/>
    <property type="match status" value="1"/>
</dbReference>
<dbReference type="EMBL" id="ADNC01000014">
    <property type="protein sequence ID" value="EFF41519.1"/>
    <property type="molecule type" value="Genomic_DNA"/>
</dbReference>
<feature type="transmembrane region" description="Helical" evidence="1">
    <location>
        <begin position="242"/>
        <end position="261"/>
    </location>
</feature>
<reference evidence="2 3" key="1">
    <citation type="submission" date="2010-03" db="EMBL/GenBank/DDBJ databases">
        <authorList>
            <person name="Glass J.I."/>
            <person name="Benders G.A."/>
            <person name="Durkin A.S."/>
            <person name="Farmerie W.G."/>
            <person name="Hlavinka K."/>
            <person name="Hostetler J."/>
            <person name="Jackson J."/>
            <person name="May M.A."/>
            <person name="Miller R.H."/>
            <person name="Paralanov V."/>
            <person name="Radune D."/>
            <person name="Szczypinski B."/>
            <person name="Brown D.R."/>
        </authorList>
    </citation>
    <scope>NUCLEOTIDE SEQUENCE [LARGE SCALE GENOMIC DNA]</scope>
    <source>
        <strain evidence="2 3">A21JP2</strain>
    </source>
</reference>
<feature type="transmembrane region" description="Helical" evidence="1">
    <location>
        <begin position="150"/>
        <end position="171"/>
    </location>
</feature>
<dbReference type="PROSITE" id="PS51108">
    <property type="entry name" value="PTS_EIID"/>
    <property type="match status" value="1"/>
</dbReference>
<proteinExistence type="predicted"/>
<keyword evidence="1" id="KW-0812">Transmembrane</keyword>
<dbReference type="GO" id="GO:0005886">
    <property type="term" value="C:plasma membrane"/>
    <property type="evidence" value="ECO:0007669"/>
    <property type="project" value="TreeGrafter"/>
</dbReference>
<keyword evidence="1" id="KW-1133">Transmembrane helix</keyword>
<dbReference type="STRING" id="747682.MALL_0100"/>
<evidence type="ECO:0000313" key="2">
    <source>
        <dbReference type="EMBL" id="EFF41519.1"/>
    </source>
</evidence>
<gene>
    <name evidence="2" type="ORF">MALL_0100</name>
</gene>
<accession>D4XVV7</accession>